<keyword evidence="3" id="KW-1185">Reference proteome</keyword>
<evidence type="ECO:0000313" key="3">
    <source>
        <dbReference type="Proteomes" id="UP001597510"/>
    </source>
</evidence>
<dbReference type="RefSeq" id="WP_340236141.1">
    <property type="nucleotide sequence ID" value="NZ_JBBEWC010000005.1"/>
</dbReference>
<dbReference type="InterPro" id="IPR021314">
    <property type="entry name" value="DUF2911"/>
</dbReference>
<comment type="caution">
    <text evidence="2">The sequence shown here is derived from an EMBL/GenBank/DDBJ whole genome shotgun (WGS) entry which is preliminary data.</text>
</comment>
<organism evidence="2 3">
    <name type="scientific">Emticicia soli</name>
    <dbReference type="NCBI Taxonomy" id="2027878"/>
    <lineage>
        <taxon>Bacteria</taxon>
        <taxon>Pseudomonadati</taxon>
        <taxon>Bacteroidota</taxon>
        <taxon>Cytophagia</taxon>
        <taxon>Cytophagales</taxon>
        <taxon>Leadbetterellaceae</taxon>
        <taxon>Emticicia</taxon>
    </lineage>
</organism>
<evidence type="ECO:0000313" key="2">
    <source>
        <dbReference type="EMBL" id="MFD2521866.1"/>
    </source>
</evidence>
<gene>
    <name evidence="2" type="ORF">ACFSR2_13290</name>
</gene>
<keyword evidence="1" id="KW-0732">Signal</keyword>
<reference evidence="3" key="1">
    <citation type="journal article" date="2019" name="Int. J. Syst. Evol. Microbiol.">
        <title>The Global Catalogue of Microorganisms (GCM) 10K type strain sequencing project: providing services to taxonomists for standard genome sequencing and annotation.</title>
        <authorList>
            <consortium name="The Broad Institute Genomics Platform"/>
            <consortium name="The Broad Institute Genome Sequencing Center for Infectious Disease"/>
            <person name="Wu L."/>
            <person name="Ma J."/>
        </authorList>
    </citation>
    <scope>NUCLEOTIDE SEQUENCE [LARGE SCALE GENOMIC DNA]</scope>
    <source>
        <strain evidence="3">KCTC 52344</strain>
    </source>
</reference>
<sequence length="295" mass="31753">MKKITCLVVSCLLSATYTFAQFAPAPSPAATVSQVVGTTKISVDYSRPSVKGREVFGKLIPFDKVYRTGANASTKIETTGDITVQGQTLKAGKYAIMSIPSASSWTVIFSKDLNVSEQSYNQSNDVLRVTATPQAVPTVESFTIDFSDIKDDAAKLNISWEKTKVSLAIGVDNMASIENVVAQKNNEASAAFQQAAEFMLQKGTDLNKALTLVDKSLALRENFRNNWVKAQILDKLGKPAEALVFAQKAQSLGDGDGIYPFFKDGIEKGISDLKAKVPATPAVEVKATKGKKKKA</sequence>
<dbReference type="Proteomes" id="UP001597510">
    <property type="component" value="Unassembled WGS sequence"/>
</dbReference>
<feature type="chain" id="PRO_5045104577" evidence="1">
    <location>
        <begin position="21"/>
        <end position="295"/>
    </location>
</feature>
<accession>A0ABW5J7Q8</accession>
<name>A0ABW5J7Q8_9BACT</name>
<feature type="signal peptide" evidence="1">
    <location>
        <begin position="1"/>
        <end position="20"/>
    </location>
</feature>
<dbReference type="Pfam" id="PF11138">
    <property type="entry name" value="DUF2911"/>
    <property type="match status" value="1"/>
</dbReference>
<dbReference type="EMBL" id="JBHULC010000011">
    <property type="protein sequence ID" value="MFD2521866.1"/>
    <property type="molecule type" value="Genomic_DNA"/>
</dbReference>
<evidence type="ECO:0000256" key="1">
    <source>
        <dbReference type="SAM" id="SignalP"/>
    </source>
</evidence>
<protein>
    <submittedName>
        <fullName evidence="2">DUF2911 domain-containing protein</fullName>
    </submittedName>
</protein>
<proteinExistence type="predicted"/>